<feature type="domain" description="Multidrug resistance protein MdtA-like barrel-sandwich hybrid" evidence="6">
    <location>
        <begin position="533"/>
        <end position="653"/>
    </location>
</feature>
<dbReference type="GO" id="GO:0015562">
    <property type="term" value="F:efflux transmembrane transporter activity"/>
    <property type="evidence" value="ECO:0007669"/>
    <property type="project" value="InterPro"/>
</dbReference>
<name>A0A0E4FY66_9BRAD</name>
<dbReference type="Gene3D" id="1.20.1600.10">
    <property type="entry name" value="Outer membrane efflux proteins (OEP)"/>
    <property type="match status" value="1"/>
</dbReference>
<dbReference type="Gene3D" id="2.40.30.170">
    <property type="match status" value="1"/>
</dbReference>
<dbReference type="InterPro" id="IPR003423">
    <property type="entry name" value="OMP_efflux"/>
</dbReference>
<dbReference type="FunFam" id="2.40.30.170:FF:000010">
    <property type="entry name" value="Efflux RND transporter periplasmic adaptor subunit"/>
    <property type="match status" value="1"/>
</dbReference>
<evidence type="ECO:0000256" key="3">
    <source>
        <dbReference type="RuleBase" id="RU362097"/>
    </source>
</evidence>
<dbReference type="InterPro" id="IPR010131">
    <property type="entry name" value="MdtP/NodT-like"/>
</dbReference>
<dbReference type="NCBIfam" id="TIGR01845">
    <property type="entry name" value="outer_NodT"/>
    <property type="match status" value="1"/>
</dbReference>
<accession>A0A0E4FY66</accession>
<evidence type="ECO:0000256" key="4">
    <source>
        <dbReference type="SAM" id="MobiDB-lite"/>
    </source>
</evidence>
<dbReference type="FunFam" id="2.40.420.20:FF:000037">
    <property type="entry name" value="RND family efflux transporter, MFP subunit"/>
    <property type="match status" value="1"/>
</dbReference>
<dbReference type="Gene3D" id="2.40.50.100">
    <property type="match status" value="1"/>
</dbReference>
<dbReference type="Pfam" id="PF02321">
    <property type="entry name" value="OEP"/>
    <property type="match status" value="2"/>
</dbReference>
<dbReference type="Pfam" id="PF25917">
    <property type="entry name" value="BSH_RND"/>
    <property type="match status" value="1"/>
</dbReference>
<evidence type="ECO:0000313" key="8">
    <source>
        <dbReference type="EMBL" id="BAR61674.1"/>
    </source>
</evidence>
<reference evidence="8 9" key="1">
    <citation type="submission" date="2014-11" db="EMBL/GenBank/DDBJ databases">
        <title>Symbiosis island explosion on the genome of extra-slow-growing strains of soybean bradyrhizobia with massive insertion sequences.</title>
        <authorList>
            <person name="Iida T."/>
            <person name="Minamisawa K."/>
        </authorList>
    </citation>
    <scope>NUCLEOTIDE SEQUENCE [LARGE SCALE GENOMIC DNA]</scope>
    <source>
        <strain evidence="8 9">NK6</strain>
    </source>
</reference>
<comment type="similarity">
    <text evidence="2">Belongs to the membrane fusion protein (MFP) (TC 8.A.1) family.</text>
</comment>
<dbReference type="Gene3D" id="2.20.200.10">
    <property type="entry name" value="Outer membrane efflux proteins (OEP)"/>
    <property type="match status" value="1"/>
</dbReference>
<dbReference type="GO" id="GO:0005886">
    <property type="term" value="C:plasma membrane"/>
    <property type="evidence" value="ECO:0007669"/>
    <property type="project" value="UniProtKB-SubCell"/>
</dbReference>
<dbReference type="SUPFAM" id="SSF111369">
    <property type="entry name" value="HlyD-like secretion proteins"/>
    <property type="match status" value="1"/>
</dbReference>
<evidence type="ECO:0000259" key="6">
    <source>
        <dbReference type="Pfam" id="PF25917"/>
    </source>
</evidence>
<feature type="compositionally biased region" description="Polar residues" evidence="4">
    <location>
        <begin position="60"/>
        <end position="76"/>
    </location>
</feature>
<keyword evidence="3" id="KW-0564">Palmitate</keyword>
<keyword evidence="3 5" id="KW-0812">Transmembrane</keyword>
<dbReference type="EMBL" id="AP014685">
    <property type="protein sequence ID" value="BAR61674.1"/>
    <property type="molecule type" value="Genomic_DNA"/>
</dbReference>
<sequence length="837" mass="89210">MNGADVPAVWWQVFRSRQIEAFVREAIDNHPDLAAAQAALRQAREVAAADTSALMPSITGEGSATRSQVPLAQSGQTGPSSLYTLYKTSVPVSFTPDIFGGKARGIEADLANADYERFQLEATYLSLTANVVTTAISDASYAAQIRVTQEQIDGQRQLVALLEQQFALGAVANSDVLTQKAQLAQTLATLPPLQMSRAQNRNQLMAYLGRLPSQDRGEAVPLANLRLPRDLPVSVPSLLVRQRPDIRAAESQMHQASANVGVATANMLPNVTLSASGGSSALALSGLYGPQSAAWSVAASVTGPIFDAGSLFHTKESKVAALEQKGAQYRSTVITAFQNVADALRAIQSDADLLKAQIEAEKTAAESLKMSQAQFKAGSTTFISVINAEQTLLTARINRVKAQASRYADTVSLYQALGGGWWNRVDESPASEVKPAGVAAIFTPRGPAGSADPARQLMRKPEAMLKRMIIMLCVVGAVFAALAWFVSFRAGMIKQAMAALADPPQTVSTTAAQLSDWQSALTAIGTFRAVNGADLSLQQSGIVDGIHFESGKDVGAGDVLLDLRKQDDVAKLQSLQATADGYAITLRRDQGQLKINAVSQATVDSDVVNERNALALVAQQQALMDQKTLKAPFAGRLGVRQVDVGQYLTAGTTIVTLQALDRLFVDFTLPQQALDQVKVGQEVTARIDAFPDRSFKGVVQAFNSKVDQASRNVQVRAIFDNTDRKLLPGMFARIDVRVGHPTSYLTLPQTAIVYNTYGESVFLAVKSDAPDKQGLIARQTFIKTGATRGDQVAVISGLDQGATVVTAGQVKLRNGTLLKVDNSIPLANDPNPAPADQ</sequence>
<dbReference type="InterPro" id="IPR006143">
    <property type="entry name" value="RND_pump_MFP"/>
</dbReference>
<dbReference type="Gene3D" id="2.40.420.20">
    <property type="match status" value="1"/>
</dbReference>
<dbReference type="InterPro" id="IPR058625">
    <property type="entry name" value="MdtA-like_BSH"/>
</dbReference>
<keyword evidence="3" id="KW-1134">Transmembrane beta strand</keyword>
<dbReference type="SUPFAM" id="SSF56954">
    <property type="entry name" value="Outer membrane efflux proteins (OEP)"/>
    <property type="match status" value="1"/>
</dbReference>
<protein>
    <submittedName>
        <fullName evidence="8">Putative outer membrane channel lipoprotein</fullName>
    </submittedName>
</protein>
<gene>
    <name evidence="8" type="ORF">NK6_8525</name>
</gene>
<dbReference type="InterPro" id="IPR058792">
    <property type="entry name" value="Beta-barrel_RND_2"/>
</dbReference>
<dbReference type="Gene3D" id="1.10.287.470">
    <property type="entry name" value="Helix hairpin bin"/>
    <property type="match status" value="1"/>
</dbReference>
<comment type="subcellular location">
    <subcellularLocation>
        <location evidence="3">Cell membrane</location>
        <topology evidence="3">Lipid-anchor</topology>
    </subcellularLocation>
</comment>
<keyword evidence="3 5" id="KW-0472">Membrane</keyword>
<keyword evidence="5" id="KW-1133">Transmembrane helix</keyword>
<proteinExistence type="inferred from homology"/>
<evidence type="ECO:0000313" key="9">
    <source>
        <dbReference type="Proteomes" id="UP000063308"/>
    </source>
</evidence>
<dbReference type="PANTHER" id="PTHR30203">
    <property type="entry name" value="OUTER MEMBRANE CATION EFFLUX PROTEIN"/>
    <property type="match status" value="1"/>
</dbReference>
<feature type="region of interest" description="Disordered" evidence="4">
    <location>
        <begin position="57"/>
        <end position="76"/>
    </location>
</feature>
<evidence type="ECO:0000259" key="7">
    <source>
        <dbReference type="Pfam" id="PF25954"/>
    </source>
</evidence>
<dbReference type="PANTHER" id="PTHR30203:SF33">
    <property type="entry name" value="BLR4455 PROTEIN"/>
    <property type="match status" value="1"/>
</dbReference>
<dbReference type="Proteomes" id="UP000063308">
    <property type="component" value="Chromosome"/>
</dbReference>
<comment type="similarity">
    <text evidence="1 3">Belongs to the outer membrane factor (OMF) (TC 1.B.17) family.</text>
</comment>
<dbReference type="NCBIfam" id="TIGR01730">
    <property type="entry name" value="RND_mfp"/>
    <property type="match status" value="1"/>
</dbReference>
<feature type="transmembrane region" description="Helical" evidence="5">
    <location>
        <begin position="468"/>
        <end position="487"/>
    </location>
</feature>
<organism evidence="8 9">
    <name type="scientific">Bradyrhizobium diazoefficiens</name>
    <dbReference type="NCBI Taxonomy" id="1355477"/>
    <lineage>
        <taxon>Bacteria</taxon>
        <taxon>Pseudomonadati</taxon>
        <taxon>Pseudomonadota</taxon>
        <taxon>Alphaproteobacteria</taxon>
        <taxon>Hyphomicrobiales</taxon>
        <taxon>Nitrobacteraceae</taxon>
        <taxon>Bradyrhizobium</taxon>
    </lineage>
</organism>
<evidence type="ECO:0000256" key="1">
    <source>
        <dbReference type="ARBA" id="ARBA00007613"/>
    </source>
</evidence>
<feature type="domain" description="CusB-like beta-barrel" evidence="7">
    <location>
        <begin position="665"/>
        <end position="736"/>
    </location>
</feature>
<evidence type="ECO:0000256" key="5">
    <source>
        <dbReference type="SAM" id="Phobius"/>
    </source>
</evidence>
<evidence type="ECO:0000256" key="2">
    <source>
        <dbReference type="ARBA" id="ARBA00009477"/>
    </source>
</evidence>
<keyword evidence="3 8" id="KW-0449">Lipoprotein</keyword>
<dbReference type="AlphaFoldDB" id="A0A0E4FY66"/>
<dbReference type="Pfam" id="PF25954">
    <property type="entry name" value="Beta-barrel_RND_2"/>
    <property type="match status" value="1"/>
</dbReference>